<dbReference type="InterPro" id="IPR027104">
    <property type="entry name" value="Prp3"/>
</dbReference>
<dbReference type="InterPro" id="IPR013881">
    <property type="entry name" value="Pre-mRNA_splic_Prp3_dom"/>
</dbReference>
<reference evidence="4 5" key="2">
    <citation type="submission" date="2019-01" db="EMBL/GenBank/DDBJ databases">
        <title>The decoding of complex shrimp genome reveals the adaptation for benthos swimmer, frequently molting mechanism and breeding impact on genome.</title>
        <authorList>
            <person name="Sun Y."/>
            <person name="Gao Y."/>
            <person name="Yu Y."/>
        </authorList>
    </citation>
    <scope>NUCLEOTIDE SEQUENCE [LARGE SCALE GENOMIC DNA]</scope>
    <source>
        <tissue evidence="4">Muscle</tissue>
    </source>
</reference>
<evidence type="ECO:0000313" key="4">
    <source>
        <dbReference type="EMBL" id="ROT77042.1"/>
    </source>
</evidence>
<evidence type="ECO:0000313" key="5">
    <source>
        <dbReference type="Proteomes" id="UP000283509"/>
    </source>
</evidence>
<dbReference type="Proteomes" id="UP000283509">
    <property type="component" value="Unassembled WGS sequence"/>
</dbReference>
<dbReference type="GO" id="GO:0046540">
    <property type="term" value="C:U4/U6 x U5 tri-snRNP complex"/>
    <property type="evidence" value="ECO:0007669"/>
    <property type="project" value="InterPro"/>
</dbReference>
<feature type="coiled-coil region" evidence="1">
    <location>
        <begin position="322"/>
        <end position="349"/>
    </location>
</feature>
<keyword evidence="5" id="KW-1185">Reference proteome</keyword>
<dbReference type="PANTHER" id="PTHR14212:SF0">
    <property type="entry name" value="U4_U6 SMALL NUCLEAR RIBONUCLEOPROTEIN PRP3"/>
    <property type="match status" value="1"/>
</dbReference>
<feature type="region of interest" description="Disordered" evidence="2">
    <location>
        <begin position="92"/>
        <end position="123"/>
    </location>
</feature>
<dbReference type="AlphaFoldDB" id="A0A423TKQ6"/>
<evidence type="ECO:0000256" key="2">
    <source>
        <dbReference type="SAM" id="MobiDB-lite"/>
    </source>
</evidence>
<accession>A0A423TKQ6</accession>
<dbReference type="Pfam" id="PF08572">
    <property type="entry name" value="PRP3"/>
    <property type="match status" value="1"/>
</dbReference>
<gene>
    <name evidence="4" type="ORF">C7M84_004330</name>
</gene>
<dbReference type="Gene3D" id="1.20.1390.10">
    <property type="entry name" value="PWI domain"/>
    <property type="match status" value="1"/>
</dbReference>
<evidence type="ECO:0000256" key="1">
    <source>
        <dbReference type="SAM" id="Coils"/>
    </source>
</evidence>
<comment type="caution">
    <text evidence="4">The sequence shown here is derived from an EMBL/GenBank/DDBJ whole genome shotgun (WGS) entry which is preliminary data.</text>
</comment>
<evidence type="ECO:0000259" key="3">
    <source>
        <dbReference type="Pfam" id="PF08572"/>
    </source>
</evidence>
<dbReference type="STRING" id="6689.A0A423TKQ6"/>
<reference evidence="4 5" key="1">
    <citation type="submission" date="2018-04" db="EMBL/GenBank/DDBJ databases">
        <authorList>
            <person name="Zhang X."/>
            <person name="Yuan J."/>
            <person name="Li F."/>
            <person name="Xiang J."/>
        </authorList>
    </citation>
    <scope>NUCLEOTIDE SEQUENCE [LARGE SCALE GENOMIC DNA]</scope>
    <source>
        <tissue evidence="4">Muscle</tissue>
    </source>
</reference>
<organism evidence="4 5">
    <name type="scientific">Penaeus vannamei</name>
    <name type="common">Whiteleg shrimp</name>
    <name type="synonym">Litopenaeus vannamei</name>
    <dbReference type="NCBI Taxonomy" id="6689"/>
    <lineage>
        <taxon>Eukaryota</taxon>
        <taxon>Metazoa</taxon>
        <taxon>Ecdysozoa</taxon>
        <taxon>Arthropoda</taxon>
        <taxon>Crustacea</taxon>
        <taxon>Multicrustacea</taxon>
        <taxon>Malacostraca</taxon>
        <taxon>Eumalacostraca</taxon>
        <taxon>Eucarida</taxon>
        <taxon>Decapoda</taxon>
        <taxon>Dendrobranchiata</taxon>
        <taxon>Penaeoidea</taxon>
        <taxon>Penaeidae</taxon>
        <taxon>Penaeus</taxon>
    </lineage>
</organism>
<dbReference type="EMBL" id="QCYY01001573">
    <property type="protein sequence ID" value="ROT77042.1"/>
    <property type="molecule type" value="Genomic_DNA"/>
</dbReference>
<feature type="domain" description="Pre-mRNA-splicing factor 3" evidence="3">
    <location>
        <begin position="297"/>
        <end position="386"/>
    </location>
</feature>
<dbReference type="PANTHER" id="PTHR14212">
    <property type="entry name" value="U4/U6-ASSOCIATED RNA SPLICING FACTOR-RELATED"/>
    <property type="match status" value="1"/>
</dbReference>
<feature type="compositionally biased region" description="Basic residues" evidence="2">
    <location>
        <begin position="104"/>
        <end position="120"/>
    </location>
</feature>
<dbReference type="OrthoDB" id="10264544at2759"/>
<sequence length="388" mass="42673">MSLSKREYEDYKAAVEKMVYKYVTRDRSSIVSAIAHAVDSGCDKRKVEDKLMGYVDKSLAYKLAEKAFIVLEDIGPKSRVHPLASAHTKMKMIGRKTAREPGSRRRKSHPLRASSPHHHLPQLPITQSALARSRLRIKDIMAKAQAVIEERKKAMANLHPVEPKPATNGAAVPLINQATPAVLAAVGSSDVSSRIAELQARIQAQLGNVSAVGIGSALAAGVGGAGGAPPPAKPQGEQSKPTPLILDAEGRTVDMSGKEVHLTQRIPTLKANIRAKKREEFKQQLQEKPVEDTVESTFFDNRVSIRPSMKAKRMFKFHDQGRFIQLAQRERAKARLEKLQNEISQVAKKTGISSAAKLAQLEQRDIKSTTDGCPEVEWWDAVILKGNR</sequence>
<name>A0A423TKQ6_PENVA</name>
<keyword evidence="4" id="KW-0687">Ribonucleoprotein</keyword>
<dbReference type="GO" id="GO:0000398">
    <property type="term" value="P:mRNA splicing, via spliceosome"/>
    <property type="evidence" value="ECO:0007669"/>
    <property type="project" value="InterPro"/>
</dbReference>
<keyword evidence="1" id="KW-0175">Coiled coil</keyword>
<protein>
    <submittedName>
        <fullName evidence="4">U4/U6 small nuclear ribonucleoprotein Prp3</fullName>
    </submittedName>
</protein>
<proteinExistence type="predicted"/>
<feature type="region of interest" description="Disordered" evidence="2">
    <location>
        <begin position="223"/>
        <end position="242"/>
    </location>
</feature>